<gene>
    <name evidence="1" type="ORF">KDAU_56680</name>
</gene>
<dbReference type="RefSeq" id="WP_126600832.1">
    <property type="nucleotide sequence ID" value="NZ_BIFQ01000002.1"/>
</dbReference>
<organism evidence="1 2">
    <name type="scientific">Dictyobacter aurantiacus</name>
    <dbReference type="NCBI Taxonomy" id="1936993"/>
    <lineage>
        <taxon>Bacteria</taxon>
        <taxon>Bacillati</taxon>
        <taxon>Chloroflexota</taxon>
        <taxon>Ktedonobacteria</taxon>
        <taxon>Ktedonobacterales</taxon>
        <taxon>Dictyobacteraceae</taxon>
        <taxon>Dictyobacter</taxon>
    </lineage>
</organism>
<accession>A0A401ZNA4</accession>
<comment type="caution">
    <text evidence="1">The sequence shown here is derived from an EMBL/GenBank/DDBJ whole genome shotgun (WGS) entry which is preliminary data.</text>
</comment>
<dbReference type="EMBL" id="BIFQ01000002">
    <property type="protein sequence ID" value="GCE08339.1"/>
    <property type="molecule type" value="Genomic_DNA"/>
</dbReference>
<keyword evidence="2" id="KW-1185">Reference proteome</keyword>
<dbReference type="AlphaFoldDB" id="A0A401ZNA4"/>
<evidence type="ECO:0000313" key="1">
    <source>
        <dbReference type="EMBL" id="GCE08339.1"/>
    </source>
</evidence>
<sequence>MNEQSYTAEKLHETARENAVAFALLSLAYLKKQGQAPEDFVTMAGNRLAQSWQALGNGGAREFAQAIALNITSLGGKLQALEGDEQRAKAIFHDWVSHEQASTFGLSEEEKDAWWSVFEPIATSMNYHYSWQRDGDTIQVYLTRTAQTS</sequence>
<reference evidence="2" key="1">
    <citation type="submission" date="2018-12" db="EMBL/GenBank/DDBJ databases">
        <title>Tengunoibacter tsumagoiensis gen. nov., sp. nov., Dictyobacter kobayashii sp. nov., D. alpinus sp. nov., and D. joshuensis sp. nov. and description of Dictyobacteraceae fam. nov. within the order Ktedonobacterales isolated from Tengu-no-mugimeshi.</title>
        <authorList>
            <person name="Wang C.M."/>
            <person name="Zheng Y."/>
            <person name="Sakai Y."/>
            <person name="Toyoda A."/>
            <person name="Minakuchi Y."/>
            <person name="Abe K."/>
            <person name="Yokota A."/>
            <person name="Yabe S."/>
        </authorList>
    </citation>
    <scope>NUCLEOTIDE SEQUENCE [LARGE SCALE GENOMIC DNA]</scope>
    <source>
        <strain evidence="2">S-27</strain>
    </source>
</reference>
<dbReference type="Proteomes" id="UP000287224">
    <property type="component" value="Unassembled WGS sequence"/>
</dbReference>
<protein>
    <submittedName>
        <fullName evidence="1">Uncharacterized protein</fullName>
    </submittedName>
</protein>
<evidence type="ECO:0000313" key="2">
    <source>
        <dbReference type="Proteomes" id="UP000287224"/>
    </source>
</evidence>
<proteinExistence type="predicted"/>
<name>A0A401ZNA4_9CHLR</name>